<evidence type="ECO:0000256" key="2">
    <source>
        <dbReference type="ARBA" id="ARBA00023015"/>
    </source>
</evidence>
<feature type="repeat" description="TPR" evidence="5">
    <location>
        <begin position="779"/>
        <end position="812"/>
    </location>
</feature>
<dbReference type="PROSITE" id="PS50005">
    <property type="entry name" value="TPR"/>
    <property type="match status" value="2"/>
</dbReference>
<dbReference type="SUPFAM" id="SSF46894">
    <property type="entry name" value="C-terminal effector domain of the bipartite response regulators"/>
    <property type="match status" value="1"/>
</dbReference>
<organism evidence="8 9">
    <name type="scientific">Goodfellowiella coeruleoviolacea</name>
    <dbReference type="NCBI Taxonomy" id="334858"/>
    <lineage>
        <taxon>Bacteria</taxon>
        <taxon>Bacillati</taxon>
        <taxon>Actinomycetota</taxon>
        <taxon>Actinomycetes</taxon>
        <taxon>Pseudonocardiales</taxon>
        <taxon>Pseudonocardiaceae</taxon>
        <taxon>Goodfellowiella</taxon>
    </lineage>
</organism>
<dbReference type="InterPro" id="IPR019734">
    <property type="entry name" value="TPR_rpt"/>
</dbReference>
<keyword evidence="4" id="KW-0804">Transcription</keyword>
<feature type="repeat" description="TPR" evidence="5">
    <location>
        <begin position="819"/>
        <end position="852"/>
    </location>
</feature>
<dbReference type="InterPro" id="IPR011990">
    <property type="entry name" value="TPR-like_helical_dom_sf"/>
</dbReference>
<dbReference type="SMART" id="SM00862">
    <property type="entry name" value="Trans_reg_C"/>
    <property type="match status" value="1"/>
</dbReference>
<keyword evidence="9" id="KW-1185">Reference proteome</keyword>
<gene>
    <name evidence="8" type="ORF">LX83_000982</name>
</gene>
<comment type="similarity">
    <text evidence="1">Belongs to the AfsR/DnrI/RedD regulatory family.</text>
</comment>
<feature type="DNA-binding region" description="OmpR/PhoB-type" evidence="6">
    <location>
        <begin position="1"/>
        <end position="95"/>
    </location>
</feature>
<dbReference type="GO" id="GO:0043531">
    <property type="term" value="F:ADP binding"/>
    <property type="evidence" value="ECO:0007669"/>
    <property type="project" value="InterPro"/>
</dbReference>
<sequence length="1110" mass="121185">MEFQLLGPLEIRGDQGRAPIAGNRSTALIVALLMRPNRVVPVDHLIESAWGDDPPRRVSASVQTRIFQLRKSLGEAEADGGRRISTTPAGYLLRVDPGELDLEVFRARRAAARKANGMGALDQAATELRAGLALWRGPALAGAEGEFARKVAAGLDEERLDALEERIEVDLARGQAGAVLAELQDLVGAHPRRERLHGQLMLALYRTGRRDEAFQAFRAAEQILVDELGIEPGPELQELHRRLLADDPALTQHRPAVTVESRSRPVPHQLPADVYHFTGRSEHLNALAAVLDQADADHPAEQGAADRAEASTAVVITAIDGTAGVGKTALAVHFGHRIATRFPDGQLYVNLRGFDPQRPPVPATDALGQFLRALDVDPHQVPLELDEQVMLYQSITSTKRMLVVLDNAADTDQVRPLLPSSPSCFTLVTSRSRLTDLVTDHDAHQLTLGLLTPEEAIALLVRVLGRERVDAEPEAAAELVRLCARLPLAVSIAASNLAARPDRSIAETVSALAEGNRLAALQTGDDELAAVRAAFDLSYHALKPDSRYLFRCLGLVPGPDFTPDAAAALTGLPVAETSTFLRHLVTVHLVEQHAPGRFRLHDLLRLYAQDMAHAEDGDHQCDRAQRRLFEWYLHSADNAVGLVSPEFAQLSRPPVEPSVTPVGFATDTEAVAWLEAERPNLVTAAQHAAGSTPHHAVAWHLADVLHGFVRHRRYHDDWRTVAKAGLEAAIREGDRQAQAAMHHSVSSAHWSRAQYQLAIDHEVRALALSREVAWPQGEAVSLNFLGHIHKELGDTDQAVDYYTRAIAINRANGFRQGETQNLFALGAMSWQRGRIEQSIAYYEQALVIDRELGSTHLEHFHLGCLGSAERDFGEHARAAEHLRQSLAFQRETGARDLESYLLDDLSALSREIGRFQDAFDQASAALAIAVDIDDLGAQSDAHNSVAHAHLCLGRLAEAVEHFQTSLRICQDTGYAYGEALALAGLAVAELRLGRLAEASTHADKALALTRRTGYRLLEGLTLTHLAAIHLARGELAQARGFARQALAIHEESGHRLDRARTLRVLGQVCEATGNPTEAVAHWRQALALFGDVRIPEADDVRERLAEADRG</sequence>
<evidence type="ECO:0000256" key="5">
    <source>
        <dbReference type="PROSITE-ProRule" id="PRU00339"/>
    </source>
</evidence>
<dbReference type="InterPro" id="IPR016032">
    <property type="entry name" value="Sig_transdc_resp-reg_C-effctor"/>
</dbReference>
<dbReference type="SUPFAM" id="SSF48452">
    <property type="entry name" value="TPR-like"/>
    <property type="match status" value="3"/>
</dbReference>
<dbReference type="CDD" id="cd15831">
    <property type="entry name" value="BTAD"/>
    <property type="match status" value="1"/>
</dbReference>
<dbReference type="PROSITE" id="PS51755">
    <property type="entry name" value="OMPR_PHOB"/>
    <property type="match status" value="1"/>
</dbReference>
<dbReference type="Gene3D" id="1.10.10.10">
    <property type="entry name" value="Winged helix-like DNA-binding domain superfamily/Winged helix DNA-binding domain"/>
    <property type="match status" value="1"/>
</dbReference>
<dbReference type="Proteomes" id="UP001206128">
    <property type="component" value="Unassembled WGS sequence"/>
</dbReference>
<dbReference type="InterPro" id="IPR051677">
    <property type="entry name" value="AfsR-DnrI-RedD_regulator"/>
</dbReference>
<evidence type="ECO:0000256" key="6">
    <source>
        <dbReference type="PROSITE-ProRule" id="PRU01091"/>
    </source>
</evidence>
<evidence type="ECO:0000256" key="4">
    <source>
        <dbReference type="ARBA" id="ARBA00023163"/>
    </source>
</evidence>
<protein>
    <submittedName>
        <fullName evidence="8">DNA-binding transcriptional activator of the SARP family</fullName>
    </submittedName>
</protein>
<evidence type="ECO:0000313" key="8">
    <source>
        <dbReference type="EMBL" id="MCP2164142.1"/>
    </source>
</evidence>
<dbReference type="EMBL" id="JAMTCK010000002">
    <property type="protein sequence ID" value="MCP2164142.1"/>
    <property type="molecule type" value="Genomic_DNA"/>
</dbReference>
<accession>A0AAE3GBC0</accession>
<dbReference type="GO" id="GO:0000160">
    <property type="term" value="P:phosphorelay signal transduction system"/>
    <property type="evidence" value="ECO:0007669"/>
    <property type="project" value="InterPro"/>
</dbReference>
<proteinExistence type="inferred from homology"/>
<dbReference type="InterPro" id="IPR027417">
    <property type="entry name" value="P-loop_NTPase"/>
</dbReference>
<dbReference type="SMART" id="SM01043">
    <property type="entry name" value="BTAD"/>
    <property type="match status" value="1"/>
</dbReference>
<dbReference type="Pfam" id="PF03704">
    <property type="entry name" value="BTAD"/>
    <property type="match status" value="1"/>
</dbReference>
<dbReference type="Pfam" id="PF13424">
    <property type="entry name" value="TPR_12"/>
    <property type="match status" value="3"/>
</dbReference>
<keyword evidence="3 6" id="KW-0238">DNA-binding</keyword>
<feature type="domain" description="OmpR/PhoB-type" evidence="7">
    <location>
        <begin position="1"/>
        <end position="95"/>
    </location>
</feature>
<dbReference type="SUPFAM" id="SSF52540">
    <property type="entry name" value="P-loop containing nucleoside triphosphate hydrolases"/>
    <property type="match status" value="1"/>
</dbReference>
<dbReference type="InterPro" id="IPR005158">
    <property type="entry name" value="BTAD"/>
</dbReference>
<dbReference type="AlphaFoldDB" id="A0AAE3GBC0"/>
<evidence type="ECO:0000313" key="9">
    <source>
        <dbReference type="Proteomes" id="UP001206128"/>
    </source>
</evidence>
<dbReference type="InterPro" id="IPR036388">
    <property type="entry name" value="WH-like_DNA-bd_sf"/>
</dbReference>
<evidence type="ECO:0000256" key="1">
    <source>
        <dbReference type="ARBA" id="ARBA00005820"/>
    </source>
</evidence>
<keyword evidence="5" id="KW-0802">TPR repeat</keyword>
<dbReference type="GO" id="GO:0003677">
    <property type="term" value="F:DNA binding"/>
    <property type="evidence" value="ECO:0007669"/>
    <property type="project" value="UniProtKB-UniRule"/>
</dbReference>
<dbReference type="PANTHER" id="PTHR35807">
    <property type="entry name" value="TRANSCRIPTIONAL REGULATOR REDD-RELATED"/>
    <property type="match status" value="1"/>
</dbReference>
<keyword evidence="2" id="KW-0805">Transcription regulation</keyword>
<dbReference type="SMART" id="SM00028">
    <property type="entry name" value="TPR"/>
    <property type="match status" value="8"/>
</dbReference>
<dbReference type="PRINTS" id="PR00364">
    <property type="entry name" value="DISEASERSIST"/>
</dbReference>
<dbReference type="Gene3D" id="3.40.50.300">
    <property type="entry name" value="P-loop containing nucleotide triphosphate hydrolases"/>
    <property type="match status" value="1"/>
</dbReference>
<dbReference type="InterPro" id="IPR001867">
    <property type="entry name" value="OmpR/PhoB-type_DNA-bd"/>
</dbReference>
<dbReference type="PANTHER" id="PTHR35807:SF1">
    <property type="entry name" value="TRANSCRIPTIONAL REGULATOR REDD"/>
    <property type="match status" value="1"/>
</dbReference>
<dbReference type="RefSeq" id="WP_253767506.1">
    <property type="nucleotide sequence ID" value="NZ_JAMTCK010000002.1"/>
</dbReference>
<dbReference type="Gene3D" id="1.25.40.10">
    <property type="entry name" value="Tetratricopeptide repeat domain"/>
    <property type="match status" value="3"/>
</dbReference>
<comment type="caution">
    <text evidence="8">The sequence shown here is derived from an EMBL/GenBank/DDBJ whole genome shotgun (WGS) entry which is preliminary data.</text>
</comment>
<dbReference type="GO" id="GO:0006355">
    <property type="term" value="P:regulation of DNA-templated transcription"/>
    <property type="evidence" value="ECO:0007669"/>
    <property type="project" value="InterPro"/>
</dbReference>
<name>A0AAE3GBC0_9PSEU</name>
<dbReference type="Pfam" id="PF00486">
    <property type="entry name" value="Trans_reg_C"/>
    <property type="match status" value="1"/>
</dbReference>
<reference evidence="8" key="1">
    <citation type="submission" date="2022-06" db="EMBL/GenBank/DDBJ databases">
        <title>Genomic Encyclopedia of Archaeal and Bacterial Type Strains, Phase II (KMG-II): from individual species to whole genera.</title>
        <authorList>
            <person name="Goeker M."/>
        </authorList>
    </citation>
    <scope>NUCLEOTIDE SEQUENCE</scope>
    <source>
        <strain evidence="8">DSM 43935</strain>
    </source>
</reference>
<evidence type="ECO:0000256" key="3">
    <source>
        <dbReference type="ARBA" id="ARBA00023125"/>
    </source>
</evidence>
<evidence type="ECO:0000259" key="7">
    <source>
        <dbReference type="PROSITE" id="PS51755"/>
    </source>
</evidence>